<dbReference type="Proteomes" id="UP000095281">
    <property type="component" value="Unplaced"/>
</dbReference>
<accession>A0A1I8B545</accession>
<dbReference type="InterPro" id="IPR000504">
    <property type="entry name" value="RRM_dom"/>
</dbReference>
<dbReference type="GO" id="GO:0051721">
    <property type="term" value="F:protein phosphatase 2A binding"/>
    <property type="evidence" value="ECO:0007669"/>
    <property type="project" value="TreeGrafter"/>
</dbReference>
<dbReference type="Gene3D" id="3.30.70.330">
    <property type="match status" value="1"/>
</dbReference>
<dbReference type="WBParaSite" id="MhA1_Contig1358.frz3.gene9">
    <property type="protein sequence ID" value="MhA1_Contig1358.frz3.gene9"/>
    <property type="gene ID" value="MhA1_Contig1358.frz3.gene9"/>
</dbReference>
<feature type="repeat" description="ANK" evidence="1">
    <location>
        <begin position="255"/>
        <end position="277"/>
    </location>
</feature>
<feature type="compositionally biased region" description="Polar residues" evidence="2">
    <location>
        <begin position="22"/>
        <end position="48"/>
    </location>
</feature>
<keyword evidence="4" id="KW-1185">Reference proteome</keyword>
<dbReference type="Gene3D" id="1.25.40.20">
    <property type="entry name" value="Ankyrin repeat-containing domain"/>
    <property type="match status" value="1"/>
</dbReference>
<sequence length="335" mass="37967">MGNYISRYWNSSLPQQFITDSENLNTLDPDDSQTSKCSQNGQSSSEKPNSQHKSDLNSNFGTPKMKRTHSKVFAAYVPDSPERYAFHNFNELKSFLDSPVGKKKGTRFKRCQDENDFDSFYNEQLSASTCTEDNNTSSSSIEQDLPYKEIPARRLTDFRMAIEKGDHAKFDELLRESPRFLVNTSNDLPTIVQIGNRYNALHIACRASNSVAAQKILSLICDKSWLTNAYSTDTCVIERSANLLDAMLNTPDKLQNYTPLHYACKMANLEIVDSLLNFRVCKREPINRIVHQNVKSKCPGFGYCEFQEKEGAGNAICNMNGFELKGHVLFVKATR</sequence>
<dbReference type="InterPro" id="IPR012677">
    <property type="entry name" value="Nucleotide-bd_a/b_plait_sf"/>
</dbReference>
<evidence type="ECO:0000313" key="4">
    <source>
        <dbReference type="Proteomes" id="UP000095281"/>
    </source>
</evidence>
<dbReference type="PANTHER" id="PTHR12349">
    <property type="entry name" value="ANKYRIN REPEAT AND LEM DOMAIN-CONTAINING PROTEIN 2"/>
    <property type="match status" value="1"/>
</dbReference>
<proteinExistence type="predicted"/>
<dbReference type="AlphaFoldDB" id="A0A1I8B545"/>
<reference evidence="5" key="1">
    <citation type="submission" date="2016-11" db="UniProtKB">
        <authorList>
            <consortium name="WormBaseParasite"/>
        </authorList>
    </citation>
    <scope>IDENTIFICATION</scope>
</reference>
<evidence type="ECO:0000256" key="1">
    <source>
        <dbReference type="PROSITE-ProRule" id="PRU00023"/>
    </source>
</evidence>
<feature type="domain" description="RRM" evidence="3">
    <location>
        <begin position="288"/>
        <end position="329"/>
    </location>
</feature>
<dbReference type="GO" id="GO:0003723">
    <property type="term" value="F:RNA binding"/>
    <property type="evidence" value="ECO:0007669"/>
    <property type="project" value="InterPro"/>
</dbReference>
<protein>
    <submittedName>
        <fullName evidence="5">ANK_REP_REGION domain-containing protein</fullName>
    </submittedName>
</protein>
<organism evidence="4 5">
    <name type="scientific">Meloidogyne hapla</name>
    <name type="common">Root-knot nematode worm</name>
    <dbReference type="NCBI Taxonomy" id="6305"/>
    <lineage>
        <taxon>Eukaryota</taxon>
        <taxon>Metazoa</taxon>
        <taxon>Ecdysozoa</taxon>
        <taxon>Nematoda</taxon>
        <taxon>Chromadorea</taxon>
        <taxon>Rhabditida</taxon>
        <taxon>Tylenchina</taxon>
        <taxon>Tylenchomorpha</taxon>
        <taxon>Tylenchoidea</taxon>
        <taxon>Meloidogynidae</taxon>
        <taxon>Meloidogyninae</taxon>
        <taxon>Meloidogyne</taxon>
    </lineage>
</organism>
<keyword evidence="1" id="KW-0040">ANK repeat</keyword>
<dbReference type="SMART" id="SM00248">
    <property type="entry name" value="ANK"/>
    <property type="match status" value="3"/>
</dbReference>
<dbReference type="PANTHER" id="PTHR12349:SF4">
    <property type="entry name" value="ANKYRIN REPEAT AND LEM DOMAIN-CONTAINING PROTEIN 2"/>
    <property type="match status" value="1"/>
</dbReference>
<dbReference type="InterPro" id="IPR035979">
    <property type="entry name" value="RBD_domain_sf"/>
</dbReference>
<dbReference type="InterPro" id="IPR002110">
    <property type="entry name" value="Ankyrin_rpt"/>
</dbReference>
<evidence type="ECO:0000313" key="5">
    <source>
        <dbReference type="WBParaSite" id="MhA1_Contig1358.frz3.gene9"/>
    </source>
</evidence>
<dbReference type="Pfam" id="PF00076">
    <property type="entry name" value="RRM_1"/>
    <property type="match status" value="1"/>
</dbReference>
<name>A0A1I8B545_MELHA</name>
<evidence type="ECO:0000259" key="3">
    <source>
        <dbReference type="Pfam" id="PF00076"/>
    </source>
</evidence>
<dbReference type="PROSITE" id="PS50088">
    <property type="entry name" value="ANK_REPEAT"/>
    <property type="match status" value="1"/>
</dbReference>
<dbReference type="GO" id="GO:0005783">
    <property type="term" value="C:endoplasmic reticulum"/>
    <property type="evidence" value="ECO:0007669"/>
    <property type="project" value="TreeGrafter"/>
</dbReference>
<dbReference type="PROSITE" id="PS50297">
    <property type="entry name" value="ANK_REP_REGION"/>
    <property type="match status" value="1"/>
</dbReference>
<dbReference type="SUPFAM" id="SSF48403">
    <property type="entry name" value="Ankyrin repeat"/>
    <property type="match status" value="1"/>
</dbReference>
<dbReference type="Pfam" id="PF12796">
    <property type="entry name" value="Ank_2"/>
    <property type="match status" value="1"/>
</dbReference>
<dbReference type="SUPFAM" id="SSF54928">
    <property type="entry name" value="RNA-binding domain, RBD"/>
    <property type="match status" value="1"/>
</dbReference>
<feature type="region of interest" description="Disordered" evidence="2">
    <location>
        <begin position="22"/>
        <end position="64"/>
    </location>
</feature>
<evidence type="ECO:0000256" key="2">
    <source>
        <dbReference type="SAM" id="MobiDB-lite"/>
    </source>
</evidence>
<dbReference type="InterPro" id="IPR036770">
    <property type="entry name" value="Ankyrin_rpt-contain_sf"/>
</dbReference>